<sequence>MGSIEVVFFEPIAHLASIPAGSTKAAFLEPIAPIATNPHSLLMQWLWSMLPQILPHMMGLLWWFIFPVAPTIVVSMRLTATTLECTAPASTTPALSSDTISGPSARPLHSPLALLRGSSGLTSNSFPGHRSDMFESFDRDVEAHSNVEIPFRKSEFICHHVVEIETHLGYLMGQTIEAHAGLEEELGYWHCPEEISPIFLLIGMTISSFVGD</sequence>
<evidence type="ECO:0000256" key="1">
    <source>
        <dbReference type="SAM" id="Phobius"/>
    </source>
</evidence>
<reference evidence="2" key="1">
    <citation type="submission" date="2023-05" db="EMBL/GenBank/DDBJ databases">
        <title>Nepenthes gracilis genome sequencing.</title>
        <authorList>
            <person name="Fukushima K."/>
        </authorList>
    </citation>
    <scope>NUCLEOTIDE SEQUENCE</scope>
    <source>
        <strain evidence="2">SING2019-196</strain>
    </source>
</reference>
<organism evidence="2 3">
    <name type="scientific">Nepenthes gracilis</name>
    <name type="common">Slender pitcher plant</name>
    <dbReference type="NCBI Taxonomy" id="150966"/>
    <lineage>
        <taxon>Eukaryota</taxon>
        <taxon>Viridiplantae</taxon>
        <taxon>Streptophyta</taxon>
        <taxon>Embryophyta</taxon>
        <taxon>Tracheophyta</taxon>
        <taxon>Spermatophyta</taxon>
        <taxon>Magnoliopsida</taxon>
        <taxon>eudicotyledons</taxon>
        <taxon>Gunneridae</taxon>
        <taxon>Pentapetalae</taxon>
        <taxon>Caryophyllales</taxon>
        <taxon>Nepenthaceae</taxon>
        <taxon>Nepenthes</taxon>
    </lineage>
</organism>
<dbReference type="AlphaFoldDB" id="A0AAD3S9P7"/>
<protein>
    <submittedName>
        <fullName evidence="2">Uncharacterized protein</fullName>
    </submittedName>
</protein>
<keyword evidence="3" id="KW-1185">Reference proteome</keyword>
<accession>A0AAD3S9P7</accession>
<keyword evidence="1" id="KW-0472">Membrane</keyword>
<evidence type="ECO:0000313" key="3">
    <source>
        <dbReference type="Proteomes" id="UP001279734"/>
    </source>
</evidence>
<dbReference type="EMBL" id="BSYO01000007">
    <property type="protein sequence ID" value="GMH06998.1"/>
    <property type="molecule type" value="Genomic_DNA"/>
</dbReference>
<gene>
    <name evidence="2" type="ORF">Nepgr_008838</name>
</gene>
<feature type="transmembrane region" description="Helical" evidence="1">
    <location>
        <begin position="53"/>
        <end position="74"/>
    </location>
</feature>
<evidence type="ECO:0000313" key="2">
    <source>
        <dbReference type="EMBL" id="GMH06998.1"/>
    </source>
</evidence>
<keyword evidence="1" id="KW-1133">Transmembrane helix</keyword>
<name>A0AAD3S9P7_NEPGR</name>
<comment type="caution">
    <text evidence="2">The sequence shown here is derived from an EMBL/GenBank/DDBJ whole genome shotgun (WGS) entry which is preliminary data.</text>
</comment>
<dbReference type="Proteomes" id="UP001279734">
    <property type="component" value="Unassembled WGS sequence"/>
</dbReference>
<keyword evidence="1" id="KW-0812">Transmembrane</keyword>
<proteinExistence type="predicted"/>